<comment type="caution">
    <text evidence="1">The sequence shown here is derived from an EMBL/GenBank/DDBJ whole genome shotgun (WGS) entry which is preliminary data.</text>
</comment>
<protein>
    <submittedName>
        <fullName evidence="1">Uncharacterized protein</fullName>
    </submittedName>
</protein>
<dbReference type="EMBL" id="MLQL01000040">
    <property type="protein sequence ID" value="OQE14183.1"/>
    <property type="molecule type" value="Genomic_DNA"/>
</dbReference>
<gene>
    <name evidence="1" type="ORF">PENFLA_c040G02445</name>
</gene>
<name>A0A1V6SKT4_9EURO</name>
<proteinExistence type="predicted"/>
<dbReference type="AlphaFoldDB" id="A0A1V6SKT4"/>
<keyword evidence="2" id="KW-1185">Reference proteome</keyword>
<organism evidence="1 2">
    <name type="scientific">Penicillium flavigenum</name>
    <dbReference type="NCBI Taxonomy" id="254877"/>
    <lineage>
        <taxon>Eukaryota</taxon>
        <taxon>Fungi</taxon>
        <taxon>Dikarya</taxon>
        <taxon>Ascomycota</taxon>
        <taxon>Pezizomycotina</taxon>
        <taxon>Eurotiomycetes</taxon>
        <taxon>Eurotiomycetidae</taxon>
        <taxon>Eurotiales</taxon>
        <taxon>Aspergillaceae</taxon>
        <taxon>Penicillium</taxon>
    </lineage>
</organism>
<sequence length="172" mass="19944">MSTAQETHQSDIDAPNLTFETNSLYILLSDRGDKSYTFHWRLYLHQSPTSGTIYHLLNDTDPTIWRFEHIPDQTVIDERELLGVLKIVVLDPILHAHFLERLHQVPIVDSVRFRERITCRVWLKEALFALDEEGYIMLTRSVDDIEAEARNLALRNKSLGRRTVVRSCGSQA</sequence>
<dbReference type="OrthoDB" id="3016366at2759"/>
<evidence type="ECO:0000313" key="1">
    <source>
        <dbReference type="EMBL" id="OQE14183.1"/>
    </source>
</evidence>
<evidence type="ECO:0000313" key="2">
    <source>
        <dbReference type="Proteomes" id="UP000191342"/>
    </source>
</evidence>
<dbReference type="Proteomes" id="UP000191342">
    <property type="component" value="Unassembled WGS sequence"/>
</dbReference>
<accession>A0A1V6SKT4</accession>
<reference evidence="2" key="1">
    <citation type="journal article" date="2017" name="Nat. Microbiol.">
        <title>Global analysis of biosynthetic gene clusters reveals vast potential of secondary metabolite production in Penicillium species.</title>
        <authorList>
            <person name="Nielsen J.C."/>
            <person name="Grijseels S."/>
            <person name="Prigent S."/>
            <person name="Ji B."/>
            <person name="Dainat J."/>
            <person name="Nielsen K.F."/>
            <person name="Frisvad J.C."/>
            <person name="Workman M."/>
            <person name="Nielsen J."/>
        </authorList>
    </citation>
    <scope>NUCLEOTIDE SEQUENCE [LARGE SCALE GENOMIC DNA]</scope>
    <source>
        <strain evidence="2">IBT 14082</strain>
    </source>
</reference>